<comment type="subunit">
    <text evidence="7">Part of the 30S ribosomal subunit. Contacts protein S5. The interaction surface between S4 and S5 is involved in control of translational fidelity.</text>
</comment>
<feature type="domain" description="RNA-binding S4" evidence="9">
    <location>
        <begin position="94"/>
        <end position="162"/>
    </location>
</feature>
<dbReference type="RefSeq" id="YP_009367499.1">
    <property type="nucleotide sequence ID" value="NC_034710.1"/>
</dbReference>
<dbReference type="CDD" id="cd00165">
    <property type="entry name" value="S4"/>
    <property type="match status" value="1"/>
</dbReference>
<evidence type="ECO:0000256" key="6">
    <source>
        <dbReference type="ARBA" id="ARBA00035158"/>
    </source>
</evidence>
<evidence type="ECO:0000256" key="2">
    <source>
        <dbReference type="ARBA" id="ARBA00022730"/>
    </source>
</evidence>
<dbReference type="GO" id="GO:0003735">
    <property type="term" value="F:structural constituent of ribosome"/>
    <property type="evidence" value="ECO:0007669"/>
    <property type="project" value="InterPro"/>
</dbReference>
<dbReference type="GO" id="GO:0019843">
    <property type="term" value="F:rRNA binding"/>
    <property type="evidence" value="ECO:0007669"/>
    <property type="project" value="UniProtKB-UniRule"/>
</dbReference>
<protein>
    <recommendedName>
        <fullName evidence="6 7">Small ribosomal subunit protein uS4c</fullName>
    </recommendedName>
</protein>
<dbReference type="GeneID" id="32884248"/>
<dbReference type="InterPro" id="IPR036986">
    <property type="entry name" value="S4_RNA-bd_sf"/>
</dbReference>
<dbReference type="Pfam" id="PF01479">
    <property type="entry name" value="S4"/>
    <property type="match status" value="1"/>
</dbReference>
<dbReference type="Pfam" id="PF00163">
    <property type="entry name" value="Ribosomal_S4"/>
    <property type="match status" value="1"/>
</dbReference>
<keyword evidence="11" id="KW-0934">Plastid</keyword>
<dbReference type="GO" id="GO:0015935">
    <property type="term" value="C:small ribosomal subunit"/>
    <property type="evidence" value="ECO:0007669"/>
    <property type="project" value="InterPro"/>
</dbReference>
<dbReference type="InterPro" id="IPR002942">
    <property type="entry name" value="S4_RNA-bd"/>
</dbReference>
<reference evidence="11" key="1">
    <citation type="journal article" date="2017" name="Sci. Rep.">
        <title>Divergent copies of the large inverted repeat in the chloroplast genomes of ulvophycean green algae.</title>
        <authorList>
            <person name="Turmel M."/>
            <person name="Otis C."/>
            <person name="Lemieux C."/>
        </authorList>
    </citation>
    <scope>NUCLEOTIDE SEQUENCE</scope>
</reference>
<dbReference type="SMART" id="SM00363">
    <property type="entry name" value="S4"/>
    <property type="match status" value="1"/>
</dbReference>
<dbReference type="NCBIfam" id="TIGR01017">
    <property type="entry name" value="rpsD_bact"/>
    <property type="match status" value="1"/>
</dbReference>
<keyword evidence="5 7" id="KW-0687">Ribonucleoprotein</keyword>
<organism evidence="11">
    <name type="scientific">Sykidion marinum</name>
    <name type="common">Green alga</name>
    <name type="synonym">Pseudoneochloris marina</name>
    <dbReference type="NCBI Taxonomy" id="44573"/>
    <lineage>
        <taxon>Eukaryota</taxon>
        <taxon>Viridiplantae</taxon>
        <taxon>Chlorophyta</taxon>
        <taxon>core chlorophytes</taxon>
        <taxon>Ulvophyceae</taxon>
        <taxon>Sykidiales</taxon>
        <taxon>Sykidiacaeae</taxon>
        <taxon>Sykidion</taxon>
    </lineage>
</organism>
<dbReference type="EMBL" id="KY407657">
    <property type="protein sequence ID" value="ARK14525.1"/>
    <property type="molecule type" value="Genomic_DNA"/>
</dbReference>
<sequence>MSKYRGPRLRLVRKLGELPALTSKVSNKNQTPGQHGQPKIKLLRNMSPYGLRLLEKQKLRFNYNITERQLLRYVKQAKKLTGSTGEILLSLLEMRLDNIVYRLGMAPTIVAARQLVGHGHVLVNKQKVDIPSYTCQLKDVISIKDKKSSRDLVNKFVQESSNNQIPSHLSFNKENLVGVVNGVVTREWVGLQLNELLVVEYYSRN</sequence>
<dbReference type="PANTHER" id="PTHR11831">
    <property type="entry name" value="30S 40S RIBOSOMAL PROTEIN"/>
    <property type="match status" value="1"/>
</dbReference>
<dbReference type="InterPro" id="IPR018079">
    <property type="entry name" value="Ribosomal_uS4_CS"/>
</dbReference>
<evidence type="ECO:0000256" key="8">
    <source>
        <dbReference type="RuleBase" id="RU003699"/>
    </source>
</evidence>
<keyword evidence="11" id="KW-0150">Chloroplast</keyword>
<dbReference type="AlphaFoldDB" id="A0A1W6EGL7"/>
<comment type="similarity">
    <text evidence="1 7 8">Belongs to the universal ribosomal protein uS4 family.</text>
</comment>
<dbReference type="SMART" id="SM01390">
    <property type="entry name" value="Ribosomal_S4"/>
    <property type="match status" value="1"/>
</dbReference>
<dbReference type="NCBIfam" id="NF003717">
    <property type="entry name" value="PRK05327.1"/>
    <property type="match status" value="1"/>
</dbReference>
<feature type="domain" description="Small ribosomal subunit protein uS4 N-terminal" evidence="10">
    <location>
        <begin position="3"/>
        <end position="93"/>
    </location>
</feature>
<dbReference type="InterPro" id="IPR001912">
    <property type="entry name" value="Ribosomal_uS4_N"/>
</dbReference>
<dbReference type="HAMAP" id="MF_01306_B">
    <property type="entry name" value="Ribosomal_uS4_B"/>
    <property type="match status" value="1"/>
</dbReference>
<dbReference type="InterPro" id="IPR005709">
    <property type="entry name" value="Ribosomal_uS4_bac-type"/>
</dbReference>
<dbReference type="FunFam" id="1.10.1050.10:FF:000002">
    <property type="entry name" value="30S ribosomal protein S4, chloroplastic"/>
    <property type="match status" value="1"/>
</dbReference>
<dbReference type="Gene3D" id="3.10.290.10">
    <property type="entry name" value="RNA-binding S4 domain"/>
    <property type="match status" value="1"/>
</dbReference>
<comment type="function">
    <text evidence="7">With S5 and S12 plays an important role in translational accuracy.</text>
</comment>
<dbReference type="FunFam" id="3.10.290.10:FF:000001">
    <property type="entry name" value="30S ribosomal protein S4"/>
    <property type="match status" value="1"/>
</dbReference>
<keyword evidence="2 7" id="KW-0699">rRNA-binding</keyword>
<evidence type="ECO:0000256" key="7">
    <source>
        <dbReference type="HAMAP-Rule" id="MF_01306"/>
    </source>
</evidence>
<dbReference type="InterPro" id="IPR022801">
    <property type="entry name" value="Ribosomal_uS4"/>
</dbReference>
<dbReference type="Gene3D" id="1.10.1050.10">
    <property type="entry name" value="Ribosomal Protein S4 Delta 41, Chain A, domain 1"/>
    <property type="match status" value="1"/>
</dbReference>
<dbReference type="PANTHER" id="PTHR11831:SF4">
    <property type="entry name" value="SMALL RIBOSOMAL SUBUNIT PROTEIN US4M"/>
    <property type="match status" value="1"/>
</dbReference>
<dbReference type="GO" id="GO:0042274">
    <property type="term" value="P:ribosomal small subunit biogenesis"/>
    <property type="evidence" value="ECO:0007669"/>
    <property type="project" value="TreeGrafter"/>
</dbReference>
<dbReference type="PROSITE" id="PS50889">
    <property type="entry name" value="S4"/>
    <property type="match status" value="1"/>
</dbReference>
<dbReference type="SUPFAM" id="SSF55174">
    <property type="entry name" value="Alpha-L RNA-binding motif"/>
    <property type="match status" value="1"/>
</dbReference>
<dbReference type="GO" id="GO:0006412">
    <property type="term" value="P:translation"/>
    <property type="evidence" value="ECO:0007669"/>
    <property type="project" value="UniProtKB-UniRule"/>
</dbReference>
<evidence type="ECO:0000313" key="11">
    <source>
        <dbReference type="EMBL" id="ARK14525.1"/>
    </source>
</evidence>
<accession>A0A1W6EGL7</accession>
<evidence type="ECO:0000256" key="5">
    <source>
        <dbReference type="ARBA" id="ARBA00023274"/>
    </source>
</evidence>
<proteinExistence type="inferred from homology"/>
<comment type="subcellular location">
    <subcellularLocation>
        <location evidence="7">Plastid</location>
        <location evidence="7">Chloroplast</location>
    </subcellularLocation>
</comment>
<comment type="function">
    <text evidence="7">One of the primary rRNA binding proteins, it binds directly to 16S rRNA where it nucleates assembly of the body of the 30S subunit.</text>
</comment>
<evidence type="ECO:0000259" key="9">
    <source>
        <dbReference type="SMART" id="SM00363"/>
    </source>
</evidence>
<dbReference type="GO" id="GO:0009507">
    <property type="term" value="C:chloroplast"/>
    <property type="evidence" value="ECO:0007669"/>
    <property type="project" value="UniProtKB-SubCell"/>
</dbReference>
<keyword evidence="4 7" id="KW-0689">Ribosomal protein</keyword>
<gene>
    <name evidence="7 11" type="primary">rps4</name>
</gene>
<geneLocation type="chloroplast" evidence="11"/>
<keyword evidence="3 7" id="KW-0694">RNA-binding</keyword>
<evidence type="ECO:0000256" key="4">
    <source>
        <dbReference type="ARBA" id="ARBA00022980"/>
    </source>
</evidence>
<evidence type="ECO:0000256" key="3">
    <source>
        <dbReference type="ARBA" id="ARBA00022884"/>
    </source>
</evidence>
<name>A0A1W6EGL7_SYKMA</name>
<evidence type="ECO:0000256" key="1">
    <source>
        <dbReference type="ARBA" id="ARBA00007465"/>
    </source>
</evidence>
<evidence type="ECO:0000259" key="10">
    <source>
        <dbReference type="SMART" id="SM01390"/>
    </source>
</evidence>
<dbReference type="PROSITE" id="PS00632">
    <property type="entry name" value="RIBOSOMAL_S4"/>
    <property type="match status" value="1"/>
</dbReference>